<proteinExistence type="predicted"/>
<sequence>MKTFRYSSTDLNQGMANLLISLEHGVAADRVQVNPIEVGTPVVSYVTDTTRRGTHVIVGFARGTTTEANPWGTEGLKTVYQVAWVAEAVRFIPEAAVPIVSTTRANEEMAQALMVAALAPRY</sequence>
<protein>
    <submittedName>
        <fullName evidence="1">Uncharacterized protein</fullName>
    </submittedName>
</protein>
<reference evidence="1 2" key="1">
    <citation type="submission" date="2013-12" db="EMBL/GenBank/DDBJ databases">
        <title>Ecological redundancy of diverse viral populations within a natural community.</title>
        <authorList>
            <person name="Gregory A.C."/>
            <person name="LaButti K."/>
            <person name="Copeland A."/>
            <person name="Woyke T."/>
            <person name="Sullivan M.B."/>
        </authorList>
    </citation>
    <scope>NUCLEOTIDE SEQUENCE [LARGE SCALE GENOMIC DNA]</scope>
    <source>
        <strain evidence="1">Syn7803C8</strain>
    </source>
</reference>
<evidence type="ECO:0000313" key="2">
    <source>
        <dbReference type="Proteomes" id="UP000185321"/>
    </source>
</evidence>
<keyword evidence="2" id="KW-1185">Reference proteome</keyword>
<organism evidence="1 2">
    <name type="scientific">Synechococcus phage ACG-2014f_Syn7803C8</name>
    <dbReference type="NCBI Taxonomy" id="2790336"/>
    <lineage>
        <taxon>Viruses</taxon>
        <taxon>Duplodnaviria</taxon>
        <taxon>Heunggongvirae</taxon>
        <taxon>Uroviricota</taxon>
        <taxon>Caudoviricetes</taxon>
        <taxon>Pantevenvirales</taxon>
        <taxon>Kyanoviridae</taxon>
        <taxon>Atlauavirus</taxon>
        <taxon>Atlauavirus tusconc8</taxon>
    </lineage>
</organism>
<evidence type="ECO:0000313" key="1">
    <source>
        <dbReference type="EMBL" id="AIX21430.1"/>
    </source>
</evidence>
<dbReference type="EMBL" id="KJ019058">
    <property type="protein sequence ID" value="AIX21430.1"/>
    <property type="molecule type" value="Genomic_DNA"/>
</dbReference>
<name>A0A0E3F782_9CAUD</name>
<gene>
    <name evidence="1" type="ORF">Syn7803C8_106</name>
</gene>
<accession>A0A0E3F782</accession>
<dbReference type="Proteomes" id="UP000185321">
    <property type="component" value="Segment"/>
</dbReference>